<dbReference type="GO" id="GO:0015074">
    <property type="term" value="P:DNA integration"/>
    <property type="evidence" value="ECO:0007669"/>
    <property type="project" value="UniProtKB-KW"/>
</dbReference>
<gene>
    <name evidence="6" type="ordered locus">Smlt2472</name>
</gene>
<evidence type="ECO:0000256" key="1">
    <source>
        <dbReference type="ARBA" id="ARBA00022829"/>
    </source>
</evidence>
<dbReference type="InterPro" id="IPR013762">
    <property type="entry name" value="Integrase-like_cat_sf"/>
</dbReference>
<keyword evidence="1" id="KW-0159">Chromosome partition</keyword>
<proteinExistence type="predicted"/>
<dbReference type="GO" id="GO:0007059">
    <property type="term" value="P:chromosome segregation"/>
    <property type="evidence" value="ECO:0007669"/>
    <property type="project" value="UniProtKB-KW"/>
</dbReference>
<protein>
    <submittedName>
        <fullName evidence="6">Integrase</fullName>
    </submittedName>
</protein>
<dbReference type="EnsemblBacteria" id="CAQ45957">
    <property type="protein sequence ID" value="CAQ45957"/>
    <property type="gene ID" value="Smlt2472"/>
</dbReference>
<keyword evidence="7" id="KW-1185">Reference proteome</keyword>
<dbReference type="InterPro" id="IPR002104">
    <property type="entry name" value="Integrase_catalytic"/>
</dbReference>
<evidence type="ECO:0000259" key="5">
    <source>
        <dbReference type="PROSITE" id="PS51898"/>
    </source>
</evidence>
<dbReference type="EMBL" id="AM743169">
    <property type="protein sequence ID" value="CAQ45957.1"/>
    <property type="molecule type" value="Genomic_DNA"/>
</dbReference>
<dbReference type="PATRIC" id="fig|522373.3.peg.2338"/>
<keyword evidence="3" id="KW-0238">DNA-binding</keyword>
<accession>B2FS54</accession>
<dbReference type="InterPro" id="IPR050090">
    <property type="entry name" value="Tyrosine_recombinase_XerCD"/>
</dbReference>
<dbReference type="KEGG" id="sml:Smlt2472"/>
<keyword evidence="4" id="KW-0233">DNA recombination</keyword>
<dbReference type="AlphaFoldDB" id="B2FS54"/>
<evidence type="ECO:0000256" key="4">
    <source>
        <dbReference type="ARBA" id="ARBA00023172"/>
    </source>
</evidence>
<dbReference type="SUPFAM" id="SSF56349">
    <property type="entry name" value="DNA breaking-rejoining enzymes"/>
    <property type="match status" value="1"/>
</dbReference>
<evidence type="ECO:0000256" key="3">
    <source>
        <dbReference type="ARBA" id="ARBA00023125"/>
    </source>
</evidence>
<dbReference type="Pfam" id="PF00589">
    <property type="entry name" value="Phage_integrase"/>
    <property type="match status" value="1"/>
</dbReference>
<evidence type="ECO:0000313" key="7">
    <source>
        <dbReference type="Proteomes" id="UP000008840"/>
    </source>
</evidence>
<dbReference type="SUPFAM" id="SSF47823">
    <property type="entry name" value="lambda integrase-like, N-terminal domain"/>
    <property type="match status" value="1"/>
</dbReference>
<dbReference type="GO" id="GO:0003677">
    <property type="term" value="F:DNA binding"/>
    <property type="evidence" value="ECO:0007669"/>
    <property type="project" value="UniProtKB-KW"/>
</dbReference>
<dbReference type="GO" id="GO:0006310">
    <property type="term" value="P:DNA recombination"/>
    <property type="evidence" value="ECO:0007669"/>
    <property type="project" value="UniProtKB-KW"/>
</dbReference>
<dbReference type="PANTHER" id="PTHR30349:SF81">
    <property type="entry name" value="TYROSINE RECOMBINASE XERC"/>
    <property type="match status" value="1"/>
</dbReference>
<keyword evidence="2" id="KW-0229">DNA integration</keyword>
<dbReference type="PANTHER" id="PTHR30349">
    <property type="entry name" value="PHAGE INTEGRASE-RELATED"/>
    <property type="match status" value="1"/>
</dbReference>
<dbReference type="Gene3D" id="1.10.443.10">
    <property type="entry name" value="Intergrase catalytic core"/>
    <property type="match status" value="1"/>
</dbReference>
<organism evidence="6 7">
    <name type="scientific">Stenotrophomonas maltophilia (strain K279a)</name>
    <dbReference type="NCBI Taxonomy" id="522373"/>
    <lineage>
        <taxon>Bacteria</taxon>
        <taxon>Pseudomonadati</taxon>
        <taxon>Pseudomonadota</taxon>
        <taxon>Gammaproteobacteria</taxon>
        <taxon>Lysobacterales</taxon>
        <taxon>Lysobacteraceae</taxon>
        <taxon>Stenotrophomonas</taxon>
        <taxon>Stenotrophomonas maltophilia group</taxon>
    </lineage>
</organism>
<dbReference type="PROSITE" id="PS51898">
    <property type="entry name" value="TYR_RECOMBINASE"/>
    <property type="match status" value="1"/>
</dbReference>
<dbReference type="InterPro" id="IPR010998">
    <property type="entry name" value="Integrase_recombinase_N"/>
</dbReference>
<dbReference type="eggNOG" id="COG0582">
    <property type="taxonomic scope" value="Bacteria"/>
</dbReference>
<dbReference type="InterPro" id="IPR011010">
    <property type="entry name" value="DNA_brk_join_enz"/>
</dbReference>
<name>B2FS54_STRMK</name>
<dbReference type="HOGENOM" id="CLU_047407_3_0_6"/>
<feature type="domain" description="Tyr recombinase" evidence="5">
    <location>
        <begin position="192"/>
        <end position="385"/>
    </location>
</feature>
<evidence type="ECO:0000313" key="6">
    <source>
        <dbReference type="EMBL" id="CAQ45957.1"/>
    </source>
</evidence>
<evidence type="ECO:0000256" key="2">
    <source>
        <dbReference type="ARBA" id="ARBA00022908"/>
    </source>
</evidence>
<dbReference type="CDD" id="cd00799">
    <property type="entry name" value="INT_Cre_C"/>
    <property type="match status" value="1"/>
</dbReference>
<reference evidence="6 7" key="1">
    <citation type="journal article" date="2008" name="Genome Biol.">
        <title>The complete genome, comparative and functional analysis of Stenotrophomonas maltophilia reveals an organism heavily shielded by drug resistance determinants.</title>
        <authorList>
            <person name="Crossman L.C."/>
            <person name="Gould V.C."/>
            <person name="Dow J.M."/>
            <person name="Vernikos G.S."/>
            <person name="Okazaki A."/>
            <person name="Sebaihia M."/>
            <person name="Saunders D."/>
            <person name="Arrowsmith C."/>
            <person name="Carver T."/>
            <person name="Peters N."/>
            <person name="Adlem E."/>
            <person name="Kerhornou A."/>
            <person name="Lord A."/>
            <person name="Murphy L."/>
            <person name="Seeger K."/>
            <person name="Squares R."/>
            <person name="Rutter S."/>
            <person name="Quail M.A."/>
            <person name="Rajandream M.A."/>
            <person name="Harris D."/>
            <person name="Churcher C."/>
            <person name="Bentley S.D."/>
            <person name="Parkhill J."/>
            <person name="Thomson N.R."/>
            <person name="Avison M.B."/>
        </authorList>
    </citation>
    <scope>NUCLEOTIDE SEQUENCE [LARGE SCALE GENOMIC DNA]</scope>
    <source>
        <strain evidence="6 7">K279a</strain>
    </source>
</reference>
<dbReference type="Gene3D" id="1.10.150.130">
    <property type="match status" value="1"/>
</dbReference>
<dbReference type="Proteomes" id="UP000008840">
    <property type="component" value="Chromosome"/>
</dbReference>
<sequence>MKRRVGAATSDNVELSEQRHRICSEDHIVHMKVVTSLTVDQLPTLPDPSRLSAQAATAAEQILAAARSANTTRSYRTALRYWAGWCQGRYGRPLQLPLPAATVVQFIVDHVARDTAEGVRWELPAALDKALVAARLKSRPGPWRLATLTHRVSVLSKVHQLQQLANPIDSAEVRQLLASARRSAHKRGERPQKKAAITRIELQALLATCGNDLAGQRDRALLCFAFASGGRRRSEVAAATLAHLRPLPEGGFVYRLDQGKTLQDGPKVGGSPDKPLVGAAAVALQAWLEAAKLTEGALFRRVWGTRVGPALSDRAIALIIQRRAKQAGLDGDFGGHSLRSGFVTEGARQGVALPALMAMTDHRSVASVTGYYQSGGAQCNPAARLLDDV</sequence>